<evidence type="ECO:0000259" key="13">
    <source>
        <dbReference type="PROSITE" id="PS50262"/>
    </source>
</evidence>
<feature type="transmembrane region" description="Helical" evidence="12">
    <location>
        <begin position="115"/>
        <end position="136"/>
    </location>
</feature>
<dbReference type="PRINTS" id="PR00237">
    <property type="entry name" value="GPCRRHODOPSN"/>
</dbReference>
<keyword evidence="7" id="KW-1015">Disulfide bond</keyword>
<keyword evidence="2" id="KW-1003">Cell membrane</keyword>
<dbReference type="InterPro" id="IPR000276">
    <property type="entry name" value="GPCR_Rhodpsn"/>
</dbReference>
<proteinExistence type="inferred from homology"/>
<evidence type="ECO:0000256" key="10">
    <source>
        <dbReference type="RuleBase" id="RU000688"/>
    </source>
</evidence>
<feature type="transmembrane region" description="Helical" evidence="12">
    <location>
        <begin position="78"/>
        <end position="103"/>
    </location>
</feature>
<dbReference type="RefSeq" id="XP_014679556.1">
    <property type="nucleotide sequence ID" value="XM_014824070.1"/>
</dbReference>
<dbReference type="PANTHER" id="PTHR24248:SF199">
    <property type="entry name" value="IP13425P-RELATED"/>
    <property type="match status" value="1"/>
</dbReference>
<keyword evidence="8 10" id="KW-0675">Receptor</keyword>
<dbReference type="Gene3D" id="1.20.1070.10">
    <property type="entry name" value="Rhodopsin 7-helix transmembrane proteins"/>
    <property type="match status" value="2"/>
</dbReference>
<accession>A0ABM1F535</accession>
<evidence type="ECO:0000256" key="1">
    <source>
        <dbReference type="ARBA" id="ARBA00004651"/>
    </source>
</evidence>
<evidence type="ECO:0000256" key="6">
    <source>
        <dbReference type="ARBA" id="ARBA00023136"/>
    </source>
</evidence>
<feature type="transmembrane region" description="Helical" evidence="12">
    <location>
        <begin position="43"/>
        <end position="66"/>
    </location>
</feature>
<dbReference type="InterPro" id="IPR017452">
    <property type="entry name" value="GPCR_Rhodpsn_7TM"/>
</dbReference>
<feature type="region of interest" description="Disordered" evidence="11">
    <location>
        <begin position="258"/>
        <end position="280"/>
    </location>
</feature>
<keyword evidence="3 10" id="KW-0812">Transmembrane</keyword>
<sequence length="515" mass="56336">MASIDLASVNNSTANSTQHTAATYQNAITTGVAEGDVATAATLTFVAVVIIVATVVGNLLVVAAVCTEPRLRKVSNSYIVSLAAADLAVGLIVCPIMLAYHLLGGWTLGVVMCDVLVSVDVICCTASIMNLCVISIDRYYAITQPLRYVYKRTPRRAATMIASVWLFSFVIALPPLVGWREPRPGPMTECMISQDKGYTVFSTVGAFYLPLIVMLAVYWQVYRAALRRQMHWVPGPGSSRACVGALCTSTRSLYNSILTAGDEKEEEEHGRNSPGKRMSEPWLSWRSSLSSSSLSLRHSDVALSAASIGRLKRIRELSLGLMSSRKSPPKGSNTLNAIVESNAVVAASSDEQHSPAEILNNNSRQNELLEMHSIGGDHVVINSRRVGGDGQHLVAPVLAHRVHRKRHSDVNRISMCQERRAAKTLGIIMGCFVVCWLPFFLIALLMPLCESCDVPPLVITGFTWLGYFNSALNPIIYTCFNEDFRKAFARILHSKICLISHLKNCVLQVQPSHYV</sequence>
<evidence type="ECO:0000313" key="15">
    <source>
        <dbReference type="RefSeq" id="XP_014679556.1"/>
    </source>
</evidence>
<reference evidence="15" key="1">
    <citation type="submission" date="2025-08" db="UniProtKB">
        <authorList>
            <consortium name="RefSeq"/>
        </authorList>
    </citation>
    <scope>IDENTIFICATION</scope>
</reference>
<evidence type="ECO:0000256" key="11">
    <source>
        <dbReference type="SAM" id="MobiDB-lite"/>
    </source>
</evidence>
<evidence type="ECO:0000256" key="4">
    <source>
        <dbReference type="ARBA" id="ARBA00022989"/>
    </source>
</evidence>
<evidence type="ECO:0000256" key="5">
    <source>
        <dbReference type="ARBA" id="ARBA00023040"/>
    </source>
</evidence>
<keyword evidence="9 10" id="KW-0807">Transducer</keyword>
<comment type="similarity">
    <text evidence="10">Belongs to the G-protein coupled receptor 1 family.</text>
</comment>
<evidence type="ECO:0000256" key="9">
    <source>
        <dbReference type="ARBA" id="ARBA00023224"/>
    </source>
</evidence>
<feature type="transmembrane region" description="Helical" evidence="12">
    <location>
        <begin position="157"/>
        <end position="177"/>
    </location>
</feature>
<keyword evidence="4 12" id="KW-1133">Transmembrane helix</keyword>
<dbReference type="PANTHER" id="PTHR24248">
    <property type="entry name" value="ADRENERGIC RECEPTOR-RELATED G-PROTEIN COUPLED RECEPTOR"/>
    <property type="match status" value="1"/>
</dbReference>
<name>A0ABM1F535_PRICU</name>
<feature type="transmembrane region" description="Helical" evidence="12">
    <location>
        <begin position="197"/>
        <end position="221"/>
    </location>
</feature>
<dbReference type="Pfam" id="PF00001">
    <property type="entry name" value="7tm_1"/>
    <property type="match status" value="1"/>
</dbReference>
<evidence type="ECO:0000256" key="2">
    <source>
        <dbReference type="ARBA" id="ARBA00022475"/>
    </source>
</evidence>
<gene>
    <name evidence="15" type="primary">LOC106819430</name>
</gene>
<evidence type="ECO:0000256" key="7">
    <source>
        <dbReference type="ARBA" id="ARBA00023157"/>
    </source>
</evidence>
<evidence type="ECO:0000256" key="8">
    <source>
        <dbReference type="ARBA" id="ARBA00023170"/>
    </source>
</evidence>
<feature type="transmembrane region" description="Helical" evidence="12">
    <location>
        <begin position="457"/>
        <end position="480"/>
    </location>
</feature>
<dbReference type="PROSITE" id="PS50262">
    <property type="entry name" value="G_PROTEIN_RECEP_F1_2"/>
    <property type="match status" value="1"/>
</dbReference>
<evidence type="ECO:0000313" key="14">
    <source>
        <dbReference type="Proteomes" id="UP000695022"/>
    </source>
</evidence>
<keyword evidence="6 12" id="KW-0472">Membrane</keyword>
<evidence type="ECO:0000256" key="3">
    <source>
        <dbReference type="ARBA" id="ARBA00022692"/>
    </source>
</evidence>
<evidence type="ECO:0000256" key="12">
    <source>
        <dbReference type="SAM" id="Phobius"/>
    </source>
</evidence>
<dbReference type="SUPFAM" id="SSF81321">
    <property type="entry name" value="Family A G protein-coupled receptor-like"/>
    <property type="match status" value="1"/>
</dbReference>
<dbReference type="GeneID" id="106819430"/>
<keyword evidence="14" id="KW-1185">Reference proteome</keyword>
<dbReference type="Proteomes" id="UP000695022">
    <property type="component" value="Unplaced"/>
</dbReference>
<organism evidence="14 15">
    <name type="scientific">Priapulus caudatus</name>
    <name type="common">Priapulid worm</name>
    <dbReference type="NCBI Taxonomy" id="37621"/>
    <lineage>
        <taxon>Eukaryota</taxon>
        <taxon>Metazoa</taxon>
        <taxon>Ecdysozoa</taxon>
        <taxon>Scalidophora</taxon>
        <taxon>Priapulida</taxon>
        <taxon>Priapulimorpha</taxon>
        <taxon>Priapulimorphida</taxon>
        <taxon>Priapulidae</taxon>
        <taxon>Priapulus</taxon>
    </lineage>
</organism>
<dbReference type="SMART" id="SM01381">
    <property type="entry name" value="7TM_GPCR_Srsx"/>
    <property type="match status" value="1"/>
</dbReference>
<feature type="domain" description="G-protein coupled receptors family 1 profile" evidence="13">
    <location>
        <begin position="57"/>
        <end position="477"/>
    </location>
</feature>
<comment type="subcellular location">
    <subcellularLocation>
        <location evidence="1">Cell membrane</location>
        <topology evidence="1">Multi-pass membrane protein</topology>
    </subcellularLocation>
</comment>
<protein>
    <submittedName>
        <fullName evidence="15">5-hydroxytryptamine receptor 1D-like</fullName>
    </submittedName>
</protein>
<keyword evidence="5 10" id="KW-0297">G-protein coupled receptor</keyword>
<dbReference type="PROSITE" id="PS00237">
    <property type="entry name" value="G_PROTEIN_RECEP_F1_1"/>
    <property type="match status" value="1"/>
</dbReference>
<feature type="transmembrane region" description="Helical" evidence="12">
    <location>
        <begin position="425"/>
        <end position="445"/>
    </location>
</feature>